<keyword evidence="5" id="KW-0964">Secreted</keyword>
<keyword evidence="12 15" id="KW-1015">Disulfide bond</keyword>
<organism evidence="19 20">
    <name type="scientific">Cercophora samala</name>
    <dbReference type="NCBI Taxonomy" id="330535"/>
    <lineage>
        <taxon>Eukaryota</taxon>
        <taxon>Fungi</taxon>
        <taxon>Dikarya</taxon>
        <taxon>Ascomycota</taxon>
        <taxon>Pezizomycotina</taxon>
        <taxon>Sordariomycetes</taxon>
        <taxon>Sordariomycetidae</taxon>
        <taxon>Sordariales</taxon>
        <taxon>Lasiosphaeriaceae</taxon>
        <taxon>Cercophora</taxon>
    </lineage>
</organism>
<feature type="compositionally biased region" description="Acidic residues" evidence="16">
    <location>
        <begin position="117"/>
        <end position="129"/>
    </location>
</feature>
<dbReference type="GO" id="GO:0005886">
    <property type="term" value="C:plasma membrane"/>
    <property type="evidence" value="ECO:0007669"/>
    <property type="project" value="UniProtKB-SubCell"/>
</dbReference>
<keyword evidence="4" id="KW-1003">Cell membrane</keyword>
<evidence type="ECO:0000256" key="14">
    <source>
        <dbReference type="ARBA" id="ARBA00023288"/>
    </source>
</evidence>
<keyword evidence="14" id="KW-0449">Lipoprotein</keyword>
<dbReference type="Proteomes" id="UP001174997">
    <property type="component" value="Unassembled WGS sequence"/>
</dbReference>
<sequence length="187" mass="18617">MKYTAALLALAAAVSAQDISIFPECSLDCIINGISSGTDCELTDFACVCENTQSLVTSATPCVLESCGAEVALNEVLPAVDEFCAGVGGGDDAAPPAEDDEPSATATPAPEPSTGPGEEDEDEDDEDVEPTPTGSFVSNITPAPTSNTTIPPPVEETTTPPPVTAGAAAVGYIGSLGMLALGAIAAL</sequence>
<evidence type="ECO:0000256" key="16">
    <source>
        <dbReference type="SAM" id="MobiDB-lite"/>
    </source>
</evidence>
<reference evidence="19" key="1">
    <citation type="submission" date="2023-06" db="EMBL/GenBank/DDBJ databases">
        <title>Genome-scale phylogeny and comparative genomics of the fungal order Sordariales.</title>
        <authorList>
            <consortium name="Lawrence Berkeley National Laboratory"/>
            <person name="Hensen N."/>
            <person name="Bonometti L."/>
            <person name="Westerberg I."/>
            <person name="Brannstrom I.O."/>
            <person name="Guillou S."/>
            <person name="Cros-Aarteil S."/>
            <person name="Calhoun S."/>
            <person name="Haridas S."/>
            <person name="Kuo A."/>
            <person name="Mondo S."/>
            <person name="Pangilinan J."/>
            <person name="Riley R."/>
            <person name="Labutti K."/>
            <person name="Andreopoulos B."/>
            <person name="Lipzen A."/>
            <person name="Chen C."/>
            <person name="Yanf M."/>
            <person name="Daum C."/>
            <person name="Ng V."/>
            <person name="Clum A."/>
            <person name="Steindorff A."/>
            <person name="Ohm R."/>
            <person name="Martin F."/>
            <person name="Silar P."/>
            <person name="Natvig D."/>
            <person name="Lalanne C."/>
            <person name="Gautier V."/>
            <person name="Ament-Velasquez S.L."/>
            <person name="Kruys A."/>
            <person name="Hutchinson M.I."/>
            <person name="Powell A.J."/>
            <person name="Barry K."/>
            <person name="Miller A.N."/>
            <person name="Grigoriev I.V."/>
            <person name="Debuchy R."/>
            <person name="Gladieux P."/>
            <person name="Thoren M.H."/>
            <person name="Johannesson H."/>
        </authorList>
    </citation>
    <scope>NUCLEOTIDE SEQUENCE</scope>
    <source>
        <strain evidence="19">CBS 307.81</strain>
    </source>
</reference>
<evidence type="ECO:0000256" key="13">
    <source>
        <dbReference type="ARBA" id="ARBA00023180"/>
    </source>
</evidence>
<feature type="binding site" description="axial binding residue" evidence="15">
    <location>
        <position position="44"/>
    </location>
    <ligand>
        <name>heme</name>
        <dbReference type="ChEBI" id="CHEBI:30413"/>
    </ligand>
    <ligandPart>
        <name>Fe</name>
        <dbReference type="ChEBI" id="CHEBI:18248"/>
    </ligandPart>
</feature>
<evidence type="ECO:0000256" key="1">
    <source>
        <dbReference type="ARBA" id="ARBA00004609"/>
    </source>
</evidence>
<evidence type="ECO:0000256" key="9">
    <source>
        <dbReference type="ARBA" id="ARBA00022729"/>
    </source>
</evidence>
<evidence type="ECO:0000256" key="2">
    <source>
        <dbReference type="ARBA" id="ARBA00004613"/>
    </source>
</evidence>
<evidence type="ECO:0000256" key="15">
    <source>
        <dbReference type="PROSITE-ProRule" id="PRU01356"/>
    </source>
</evidence>
<comment type="caution">
    <text evidence="19">The sequence shown here is derived from an EMBL/GenBank/DDBJ whole genome shotgun (WGS) entry which is preliminary data.</text>
</comment>
<protein>
    <recommendedName>
        <fullName evidence="18">CFEM domain-containing protein</fullName>
    </recommendedName>
</protein>
<comment type="similarity">
    <text evidence="3">Belongs to the RBT5 family.</text>
</comment>
<dbReference type="GO" id="GO:0098552">
    <property type="term" value="C:side of membrane"/>
    <property type="evidence" value="ECO:0007669"/>
    <property type="project" value="UniProtKB-KW"/>
</dbReference>
<dbReference type="GO" id="GO:0005576">
    <property type="term" value="C:extracellular region"/>
    <property type="evidence" value="ECO:0007669"/>
    <property type="project" value="UniProtKB-SubCell"/>
</dbReference>
<dbReference type="PROSITE" id="PS52012">
    <property type="entry name" value="CFEM"/>
    <property type="match status" value="1"/>
</dbReference>
<keyword evidence="20" id="KW-1185">Reference proteome</keyword>
<evidence type="ECO:0000256" key="3">
    <source>
        <dbReference type="ARBA" id="ARBA00010031"/>
    </source>
</evidence>
<feature type="compositionally biased region" description="Pro residues" evidence="16">
    <location>
        <begin position="150"/>
        <end position="163"/>
    </location>
</feature>
<gene>
    <name evidence="19" type="ORF">QBC41DRAFT_228551</name>
</gene>
<feature type="disulfide bond" evidence="15">
    <location>
        <begin position="40"/>
        <end position="47"/>
    </location>
</feature>
<evidence type="ECO:0000256" key="4">
    <source>
        <dbReference type="ARBA" id="ARBA00022475"/>
    </source>
</evidence>
<evidence type="ECO:0000256" key="6">
    <source>
        <dbReference type="ARBA" id="ARBA00022617"/>
    </source>
</evidence>
<evidence type="ECO:0000259" key="18">
    <source>
        <dbReference type="PROSITE" id="PS52012"/>
    </source>
</evidence>
<dbReference type="AlphaFoldDB" id="A0AA40DB41"/>
<evidence type="ECO:0000256" key="12">
    <source>
        <dbReference type="ARBA" id="ARBA00023157"/>
    </source>
</evidence>
<dbReference type="InterPro" id="IPR008427">
    <property type="entry name" value="Extracellular_membr_CFEM_dom"/>
</dbReference>
<evidence type="ECO:0000256" key="8">
    <source>
        <dbReference type="ARBA" id="ARBA00022723"/>
    </source>
</evidence>
<keyword evidence="9 17" id="KW-0732">Signal</keyword>
<proteinExistence type="inferred from homology"/>
<evidence type="ECO:0000256" key="10">
    <source>
        <dbReference type="ARBA" id="ARBA00023004"/>
    </source>
</evidence>
<evidence type="ECO:0000256" key="11">
    <source>
        <dbReference type="ARBA" id="ARBA00023136"/>
    </source>
</evidence>
<comment type="subcellular location">
    <subcellularLocation>
        <location evidence="1">Cell membrane</location>
        <topology evidence="1">Lipid-anchor</topology>
        <topology evidence="1">GPI-anchor</topology>
    </subcellularLocation>
    <subcellularLocation>
        <location evidence="2">Secreted</location>
    </subcellularLocation>
</comment>
<keyword evidence="6 15" id="KW-0349">Heme</keyword>
<keyword evidence="13" id="KW-0325">Glycoprotein</keyword>
<dbReference type="InterPro" id="IPR051735">
    <property type="entry name" value="CFEM_domain"/>
</dbReference>
<evidence type="ECO:0000313" key="20">
    <source>
        <dbReference type="Proteomes" id="UP001174997"/>
    </source>
</evidence>
<keyword evidence="7" id="KW-0336">GPI-anchor</keyword>
<dbReference type="GO" id="GO:0046872">
    <property type="term" value="F:metal ion binding"/>
    <property type="evidence" value="ECO:0007669"/>
    <property type="project" value="UniProtKB-UniRule"/>
</dbReference>
<keyword evidence="10 15" id="KW-0408">Iron</keyword>
<dbReference type="Pfam" id="PF05730">
    <property type="entry name" value="CFEM"/>
    <property type="match status" value="1"/>
</dbReference>
<comment type="caution">
    <text evidence="15">Lacks conserved residue(s) required for the propagation of feature annotation.</text>
</comment>
<feature type="region of interest" description="Disordered" evidence="16">
    <location>
        <begin position="88"/>
        <end position="164"/>
    </location>
</feature>
<dbReference type="PANTHER" id="PTHR37928">
    <property type="entry name" value="CFEM DOMAIN PROTEIN (AFU_ORTHOLOGUE AFUA_6G14090)"/>
    <property type="match status" value="1"/>
</dbReference>
<evidence type="ECO:0000256" key="7">
    <source>
        <dbReference type="ARBA" id="ARBA00022622"/>
    </source>
</evidence>
<dbReference type="SMART" id="SM00747">
    <property type="entry name" value="CFEM"/>
    <property type="match status" value="1"/>
</dbReference>
<keyword evidence="11" id="KW-0472">Membrane</keyword>
<accession>A0AA40DB41</accession>
<evidence type="ECO:0000256" key="17">
    <source>
        <dbReference type="SAM" id="SignalP"/>
    </source>
</evidence>
<evidence type="ECO:0000256" key="5">
    <source>
        <dbReference type="ARBA" id="ARBA00022525"/>
    </source>
</evidence>
<evidence type="ECO:0000313" key="19">
    <source>
        <dbReference type="EMBL" id="KAK0667436.1"/>
    </source>
</evidence>
<feature type="signal peptide" evidence="17">
    <location>
        <begin position="1"/>
        <end position="16"/>
    </location>
</feature>
<feature type="compositionally biased region" description="Low complexity" evidence="16">
    <location>
        <begin position="103"/>
        <end position="116"/>
    </location>
</feature>
<keyword evidence="8 15" id="KW-0479">Metal-binding</keyword>
<dbReference type="EMBL" id="JAULSY010000072">
    <property type="protein sequence ID" value="KAK0667436.1"/>
    <property type="molecule type" value="Genomic_DNA"/>
</dbReference>
<dbReference type="PANTHER" id="PTHR37928:SF2">
    <property type="entry name" value="GPI ANCHORED CFEM DOMAIN PROTEIN (AFU_ORTHOLOGUE AFUA_6G10580)"/>
    <property type="match status" value="1"/>
</dbReference>
<feature type="compositionally biased region" description="Polar residues" evidence="16">
    <location>
        <begin position="135"/>
        <end position="147"/>
    </location>
</feature>
<name>A0AA40DB41_9PEZI</name>
<feature type="domain" description="CFEM" evidence="18">
    <location>
        <begin position="1"/>
        <end position="109"/>
    </location>
</feature>
<feature type="chain" id="PRO_5041222371" description="CFEM domain-containing protein" evidence="17">
    <location>
        <begin position="17"/>
        <end position="187"/>
    </location>
</feature>